<dbReference type="EMBL" id="BIFS01000001">
    <property type="protein sequence ID" value="GCE20280.1"/>
    <property type="molecule type" value="Genomic_DNA"/>
</dbReference>
<dbReference type="OrthoDB" id="9779630at2"/>
<dbReference type="AlphaFoldDB" id="A0A402AMQ5"/>
<dbReference type="PANTHER" id="PTHR31088">
    <property type="entry name" value="MEMBRANE-ASSOCIATED PROTEIN VIPP1, CHLOROPLASTIC"/>
    <property type="match status" value="1"/>
</dbReference>
<dbReference type="Pfam" id="PF04012">
    <property type="entry name" value="PspA_IM30"/>
    <property type="match status" value="1"/>
</dbReference>
<accession>A0A402AMQ5</accession>
<reference evidence="5" key="1">
    <citation type="submission" date="2018-12" db="EMBL/GenBank/DDBJ databases">
        <title>Tengunoibacter tsumagoiensis gen. nov., sp. nov., Dictyobacter kobayashii sp. nov., D. alpinus sp. nov., and D. joshuensis sp. nov. and description of Dictyobacteraceae fam. nov. within the order Ktedonobacterales isolated from Tengu-no-mugimeshi.</title>
        <authorList>
            <person name="Wang C.M."/>
            <person name="Zheng Y."/>
            <person name="Sakai Y."/>
            <person name="Toyoda A."/>
            <person name="Minakuchi Y."/>
            <person name="Abe K."/>
            <person name="Yokota A."/>
            <person name="Yabe S."/>
        </authorList>
    </citation>
    <scope>NUCLEOTIDE SEQUENCE [LARGE SCALE GENOMIC DNA]</scope>
    <source>
        <strain evidence="5">Uno11</strain>
    </source>
</reference>
<dbReference type="Proteomes" id="UP000287188">
    <property type="component" value="Unassembled WGS sequence"/>
</dbReference>
<sequence length="285" mass="32194">MNLLERVLTLLGANLNAVAEKADDPEKTLRQLQLDMRNQLVQVKTEVAKAIAEGHVLQKRAQARKVEAETWLKKAELAVQHGNDAQARQALTHYNEHNKIIQRYQQQKKEQEQLVITLRNVLGKLDEKITEVDTTIELLATRKRNALIQQRVYEALQKTGNADPNTTRKAKDALLDAEARAQAMAELHNRDLDAQLSSLSAEQTIEQQLDALKNMQQTTNLAGSNKTSKPQTGPLATPLNTELSTKRRIRIQPKYSAPLEEPSTDRDMDLDYLKKLLESPQNLDS</sequence>
<evidence type="ECO:0000313" key="5">
    <source>
        <dbReference type="Proteomes" id="UP000287188"/>
    </source>
</evidence>
<feature type="region of interest" description="Disordered" evidence="3">
    <location>
        <begin position="221"/>
        <end position="267"/>
    </location>
</feature>
<feature type="coiled-coil region" evidence="2">
    <location>
        <begin position="94"/>
        <end position="121"/>
    </location>
</feature>
<name>A0A402AMQ5_9CHLR</name>
<gene>
    <name evidence="4" type="ORF">KDK_40800</name>
</gene>
<dbReference type="RefSeq" id="WP_126551980.1">
    <property type="nucleotide sequence ID" value="NZ_BIFS01000001.1"/>
</dbReference>
<evidence type="ECO:0000256" key="2">
    <source>
        <dbReference type="SAM" id="Coils"/>
    </source>
</evidence>
<feature type="compositionally biased region" description="Polar residues" evidence="3">
    <location>
        <begin position="221"/>
        <end position="231"/>
    </location>
</feature>
<dbReference type="InterPro" id="IPR007157">
    <property type="entry name" value="PspA_VIPP1"/>
</dbReference>
<keyword evidence="2" id="KW-0175">Coiled coil</keyword>
<comment type="similarity">
    <text evidence="1">Belongs to the PspA/Vipp/IM30 family.</text>
</comment>
<protein>
    <recommendedName>
        <fullName evidence="6">Phage shock protein A</fullName>
    </recommendedName>
</protein>
<dbReference type="PANTHER" id="PTHR31088:SF6">
    <property type="entry name" value="PHAGE SHOCK PROTEIN A"/>
    <property type="match status" value="1"/>
</dbReference>
<evidence type="ECO:0000256" key="1">
    <source>
        <dbReference type="ARBA" id="ARBA00043985"/>
    </source>
</evidence>
<comment type="caution">
    <text evidence="4">The sequence shown here is derived from an EMBL/GenBank/DDBJ whole genome shotgun (WGS) entry which is preliminary data.</text>
</comment>
<keyword evidence="5" id="KW-1185">Reference proteome</keyword>
<evidence type="ECO:0008006" key="6">
    <source>
        <dbReference type="Google" id="ProtNLM"/>
    </source>
</evidence>
<evidence type="ECO:0000313" key="4">
    <source>
        <dbReference type="EMBL" id="GCE20280.1"/>
    </source>
</evidence>
<proteinExistence type="inferred from homology"/>
<evidence type="ECO:0000256" key="3">
    <source>
        <dbReference type="SAM" id="MobiDB-lite"/>
    </source>
</evidence>
<organism evidence="4 5">
    <name type="scientific">Dictyobacter kobayashii</name>
    <dbReference type="NCBI Taxonomy" id="2014872"/>
    <lineage>
        <taxon>Bacteria</taxon>
        <taxon>Bacillati</taxon>
        <taxon>Chloroflexota</taxon>
        <taxon>Ktedonobacteria</taxon>
        <taxon>Ktedonobacterales</taxon>
        <taxon>Dictyobacteraceae</taxon>
        <taxon>Dictyobacter</taxon>
    </lineage>
</organism>